<evidence type="ECO:0000313" key="6">
    <source>
        <dbReference type="Proteomes" id="UP000309174"/>
    </source>
</evidence>
<evidence type="ECO:0000259" key="4">
    <source>
        <dbReference type="PROSITE" id="PS51118"/>
    </source>
</evidence>
<protein>
    <submittedName>
        <fullName evidence="5">Transcriptional regulator</fullName>
    </submittedName>
</protein>
<evidence type="ECO:0000313" key="5">
    <source>
        <dbReference type="EMBL" id="TMR02183.1"/>
    </source>
</evidence>
<dbReference type="PANTHER" id="PTHR33204">
    <property type="entry name" value="TRANSCRIPTIONAL REGULATOR, MARR FAMILY"/>
    <property type="match status" value="1"/>
</dbReference>
<dbReference type="Gene3D" id="3.30.1050.10">
    <property type="entry name" value="SCP2 sterol-binding domain"/>
    <property type="match status" value="1"/>
</dbReference>
<evidence type="ECO:0000256" key="1">
    <source>
        <dbReference type="ARBA" id="ARBA00023015"/>
    </source>
</evidence>
<dbReference type="SUPFAM" id="SSF55718">
    <property type="entry name" value="SCP-like"/>
    <property type="match status" value="1"/>
</dbReference>
<dbReference type="PROSITE" id="PS51118">
    <property type="entry name" value="HTH_HXLR"/>
    <property type="match status" value="1"/>
</dbReference>
<dbReference type="InterPro" id="IPR036390">
    <property type="entry name" value="WH_DNA-bd_sf"/>
</dbReference>
<dbReference type="Proteomes" id="UP000309174">
    <property type="component" value="Unassembled WGS sequence"/>
</dbReference>
<name>A0A5C4JEC2_9ACTN</name>
<dbReference type="Pfam" id="PF01638">
    <property type="entry name" value="HxlR"/>
    <property type="match status" value="1"/>
</dbReference>
<dbReference type="Pfam" id="PF14864">
    <property type="entry name" value="Alkyl_sulf_C"/>
    <property type="match status" value="1"/>
</dbReference>
<dbReference type="GO" id="GO:0003677">
    <property type="term" value="F:DNA binding"/>
    <property type="evidence" value="ECO:0007669"/>
    <property type="project" value="UniProtKB-KW"/>
</dbReference>
<keyword evidence="6" id="KW-1185">Reference proteome</keyword>
<dbReference type="RefSeq" id="WP_138645409.1">
    <property type="nucleotide sequence ID" value="NZ_VCKW01000054.1"/>
</dbReference>
<dbReference type="InterPro" id="IPR036388">
    <property type="entry name" value="WH-like_DNA-bd_sf"/>
</dbReference>
<reference evidence="5 6" key="1">
    <citation type="submission" date="2019-05" db="EMBL/GenBank/DDBJ databases">
        <title>Draft genome sequence of Actinomadura sp. 14C53.</title>
        <authorList>
            <person name="Saricaoglu S."/>
            <person name="Isik K."/>
        </authorList>
    </citation>
    <scope>NUCLEOTIDE SEQUENCE [LARGE SCALE GENOMIC DNA]</scope>
    <source>
        <strain evidence="5 6">14C53</strain>
    </source>
</reference>
<dbReference type="PANTHER" id="PTHR33204:SF18">
    <property type="entry name" value="TRANSCRIPTIONAL REGULATORY PROTEIN"/>
    <property type="match status" value="1"/>
</dbReference>
<proteinExistence type="predicted"/>
<dbReference type="AlphaFoldDB" id="A0A5C4JEC2"/>
<dbReference type="InterPro" id="IPR036527">
    <property type="entry name" value="SCP2_sterol-bd_dom_sf"/>
</dbReference>
<feature type="domain" description="HTH hxlR-type" evidence="4">
    <location>
        <begin position="11"/>
        <end position="109"/>
    </location>
</feature>
<keyword evidence="2" id="KW-0238">DNA-binding</keyword>
<dbReference type="EMBL" id="VCKW01000054">
    <property type="protein sequence ID" value="TMR02183.1"/>
    <property type="molecule type" value="Genomic_DNA"/>
</dbReference>
<gene>
    <name evidence="5" type="ORF">ETD83_13285</name>
</gene>
<dbReference type="InterPro" id="IPR002577">
    <property type="entry name" value="HTH_HxlR"/>
</dbReference>
<organism evidence="5 6">
    <name type="scientific">Actinomadura soli</name>
    <dbReference type="NCBI Taxonomy" id="2508997"/>
    <lineage>
        <taxon>Bacteria</taxon>
        <taxon>Bacillati</taxon>
        <taxon>Actinomycetota</taxon>
        <taxon>Actinomycetes</taxon>
        <taxon>Streptosporangiales</taxon>
        <taxon>Thermomonosporaceae</taxon>
        <taxon>Actinomadura</taxon>
    </lineage>
</organism>
<keyword evidence="1" id="KW-0805">Transcription regulation</keyword>
<evidence type="ECO:0000256" key="3">
    <source>
        <dbReference type="ARBA" id="ARBA00023163"/>
    </source>
</evidence>
<evidence type="ECO:0000256" key="2">
    <source>
        <dbReference type="ARBA" id="ARBA00023125"/>
    </source>
</evidence>
<dbReference type="OrthoDB" id="9792527at2"/>
<sequence>MTGKRKYADGCATSHALDLVGERWALPIARELLLGAKRFTDLRSSLPSASPNVLAQRLRELEDAGVVQRRTLPPPAASRVYELTEWGSELEPVIKGLARWGSRSPFLPIDAEMSADSLILALTTLFDPQAAEGLTARLTLHLGTDVYGVQITSGGLEAARGQADSPDLAIKTDSATLSALIWGDHSLTSALNAGDLTIDGPVAIAERFLSLFPLPPTAQIPNRD</sequence>
<comment type="caution">
    <text evidence="5">The sequence shown here is derived from an EMBL/GenBank/DDBJ whole genome shotgun (WGS) entry which is preliminary data.</text>
</comment>
<dbReference type="SUPFAM" id="SSF46785">
    <property type="entry name" value="Winged helix' DNA-binding domain"/>
    <property type="match status" value="1"/>
</dbReference>
<accession>A0A5C4JEC2</accession>
<dbReference type="InterPro" id="IPR029229">
    <property type="entry name" value="Alkyl_sulf_C"/>
</dbReference>
<dbReference type="Gene3D" id="1.10.10.10">
    <property type="entry name" value="Winged helix-like DNA-binding domain superfamily/Winged helix DNA-binding domain"/>
    <property type="match status" value="1"/>
</dbReference>
<keyword evidence="3" id="KW-0804">Transcription</keyword>